<dbReference type="OrthoDB" id="517039at2"/>
<feature type="transmembrane region" description="Helical" evidence="1">
    <location>
        <begin position="21"/>
        <end position="42"/>
    </location>
</feature>
<keyword evidence="1" id="KW-0472">Membrane</keyword>
<keyword evidence="1" id="KW-1133">Transmembrane helix</keyword>
<organism evidence="2 3">
    <name type="scientific">Bosea vaviloviae</name>
    <dbReference type="NCBI Taxonomy" id="1526658"/>
    <lineage>
        <taxon>Bacteria</taxon>
        <taxon>Pseudomonadati</taxon>
        <taxon>Pseudomonadota</taxon>
        <taxon>Alphaproteobacteria</taxon>
        <taxon>Hyphomicrobiales</taxon>
        <taxon>Boseaceae</taxon>
        <taxon>Bosea</taxon>
    </lineage>
</organism>
<dbReference type="PATRIC" id="fig|1526658.3.peg.5096"/>
<sequence length="73" mass="7462">MFAMAMNSAKLFFAGKLFKNNGQVILQFALGSIAGIVVGVGVGQIAPIWAAALAAGGVTGLIQPLLLKNVKYA</sequence>
<proteinExistence type="predicted"/>
<accession>A0A0N1F8L9</accession>
<name>A0A0N1F8L9_9HYPH</name>
<evidence type="ECO:0000256" key="1">
    <source>
        <dbReference type="SAM" id="Phobius"/>
    </source>
</evidence>
<dbReference type="RefSeq" id="WP_054207161.1">
    <property type="nucleotide sequence ID" value="NZ_LGSZ01000009.1"/>
</dbReference>
<dbReference type="EMBL" id="LGSZ01000009">
    <property type="protein sequence ID" value="KPH82953.1"/>
    <property type="molecule type" value="Genomic_DNA"/>
</dbReference>
<reference evidence="2 3" key="1">
    <citation type="submission" date="2015-07" db="EMBL/GenBank/DDBJ databases">
        <title>Whole genome sequencing of Bosea vaviloviae isolated from cave pool.</title>
        <authorList>
            <person name="Tan N.E.H."/>
            <person name="Lee Y.P."/>
            <person name="Gan H.M."/>
            <person name="Barton H."/>
            <person name="Savka M.A."/>
        </authorList>
    </citation>
    <scope>NUCLEOTIDE SEQUENCE [LARGE SCALE GENOMIC DNA]</scope>
    <source>
        <strain evidence="2 3">SD260</strain>
    </source>
</reference>
<gene>
    <name evidence="2" type="ORF">AE618_00855</name>
</gene>
<dbReference type="Proteomes" id="UP000037822">
    <property type="component" value="Unassembled WGS sequence"/>
</dbReference>
<dbReference type="AlphaFoldDB" id="A0A0N1F8L9"/>
<evidence type="ECO:0000313" key="2">
    <source>
        <dbReference type="EMBL" id="KPH82953.1"/>
    </source>
</evidence>
<evidence type="ECO:0000313" key="3">
    <source>
        <dbReference type="Proteomes" id="UP000037822"/>
    </source>
</evidence>
<protein>
    <submittedName>
        <fullName evidence="2">Uncharacterized protein</fullName>
    </submittedName>
</protein>
<keyword evidence="3" id="KW-1185">Reference proteome</keyword>
<keyword evidence="1" id="KW-0812">Transmembrane</keyword>
<comment type="caution">
    <text evidence="2">The sequence shown here is derived from an EMBL/GenBank/DDBJ whole genome shotgun (WGS) entry which is preliminary data.</text>
</comment>
<feature type="transmembrane region" description="Helical" evidence="1">
    <location>
        <begin position="48"/>
        <end position="67"/>
    </location>
</feature>